<dbReference type="InterPro" id="IPR052156">
    <property type="entry name" value="BCAA_Transport_ATP-bd_LivF"/>
</dbReference>
<evidence type="ECO:0000256" key="6">
    <source>
        <dbReference type="ARBA" id="ARBA00022840"/>
    </source>
</evidence>
<dbReference type="PROSITE" id="PS50893">
    <property type="entry name" value="ABC_TRANSPORTER_2"/>
    <property type="match status" value="1"/>
</dbReference>
<dbReference type="InterPro" id="IPR003593">
    <property type="entry name" value="AAA+_ATPase"/>
</dbReference>
<dbReference type="Gene3D" id="3.40.50.300">
    <property type="entry name" value="P-loop containing nucleotide triphosphate hydrolases"/>
    <property type="match status" value="1"/>
</dbReference>
<dbReference type="InterPro" id="IPR017871">
    <property type="entry name" value="ABC_transporter-like_CS"/>
</dbReference>
<evidence type="ECO:0000256" key="4">
    <source>
        <dbReference type="ARBA" id="ARBA00022519"/>
    </source>
</evidence>
<dbReference type="OrthoDB" id="9776369at2"/>
<feature type="domain" description="ABC transporter" evidence="8">
    <location>
        <begin position="9"/>
        <end position="241"/>
    </location>
</feature>
<evidence type="ECO:0000256" key="2">
    <source>
        <dbReference type="ARBA" id="ARBA00022448"/>
    </source>
</evidence>
<dbReference type="InterPro" id="IPR027417">
    <property type="entry name" value="P-loop_NTPase"/>
</dbReference>
<proteinExistence type="inferred from homology"/>
<dbReference type="GO" id="GO:0015807">
    <property type="term" value="P:L-amino acid transport"/>
    <property type="evidence" value="ECO:0007669"/>
    <property type="project" value="TreeGrafter"/>
</dbReference>
<dbReference type="InterPro" id="IPR003439">
    <property type="entry name" value="ABC_transporter-like_ATP-bd"/>
</dbReference>
<dbReference type="GO" id="GO:0015658">
    <property type="term" value="F:branched-chain amino acid transmembrane transporter activity"/>
    <property type="evidence" value="ECO:0007669"/>
    <property type="project" value="TreeGrafter"/>
</dbReference>
<evidence type="ECO:0000256" key="1">
    <source>
        <dbReference type="ARBA" id="ARBA00005417"/>
    </source>
</evidence>
<accession>A0A0C4Y923</accession>
<dbReference type="PANTHER" id="PTHR43820">
    <property type="entry name" value="HIGH-AFFINITY BRANCHED-CHAIN AMINO ACID TRANSPORT ATP-BINDING PROTEIN LIVF"/>
    <property type="match status" value="1"/>
</dbReference>
<protein>
    <submittedName>
        <fullName evidence="9">Branched-chain amino acid transport ATP-binding protein LivF</fullName>
    </submittedName>
</protein>
<keyword evidence="4" id="KW-0472">Membrane</keyword>
<evidence type="ECO:0000313" key="9">
    <source>
        <dbReference type="EMBL" id="AJG19480.1"/>
    </source>
</evidence>
<keyword evidence="6 9" id="KW-0067">ATP-binding</keyword>
<dbReference type="GO" id="GO:0016887">
    <property type="term" value="F:ATP hydrolysis activity"/>
    <property type="evidence" value="ECO:0007669"/>
    <property type="project" value="InterPro"/>
</dbReference>
<dbReference type="CDD" id="cd03224">
    <property type="entry name" value="ABC_TM1139_LivF_branched"/>
    <property type="match status" value="1"/>
</dbReference>
<dbReference type="Pfam" id="PF00005">
    <property type="entry name" value="ABC_tran"/>
    <property type="match status" value="1"/>
</dbReference>
<evidence type="ECO:0000256" key="3">
    <source>
        <dbReference type="ARBA" id="ARBA00022475"/>
    </source>
</evidence>
<keyword evidence="3" id="KW-1003">Cell membrane</keyword>
<evidence type="ECO:0000256" key="7">
    <source>
        <dbReference type="ARBA" id="ARBA00022970"/>
    </source>
</evidence>
<keyword evidence="10" id="KW-1185">Reference proteome</keyword>
<sequence>MDTNTTRALELLHLTSGYDGSEILQDVSFSLPPASVLALLGRNGAGKTTCINTIVGITRAMRGQIRLFGKPVTSLPVDGVIRSGIAVVPQGRRLFSLLSVKENLLVAQPAQPPHAGPRWSLDQIVAMFPRLGERFSQRAGTLSGGEQQMLAIGRALMASPRVLLLDEPSEGLSPQMVAEVAHIIARLREAGLAILLVEQNSRLALSVAQNAVVLSSGRIVFSGPATELAANGDLMACHLGVRASEPAD</sequence>
<keyword evidence="2" id="KW-0813">Transport</keyword>
<dbReference type="SUPFAM" id="SSF52540">
    <property type="entry name" value="P-loop containing nucleoside triphosphate hydrolases"/>
    <property type="match status" value="1"/>
</dbReference>
<evidence type="ECO:0000256" key="5">
    <source>
        <dbReference type="ARBA" id="ARBA00022741"/>
    </source>
</evidence>
<keyword evidence="7" id="KW-0029">Amino-acid transport</keyword>
<gene>
    <name evidence="9" type="ORF">RR42_m2088</name>
</gene>
<dbReference type="STRING" id="68895.RR42_m2088"/>
<dbReference type="PROSITE" id="PS00211">
    <property type="entry name" value="ABC_TRANSPORTER_1"/>
    <property type="match status" value="1"/>
</dbReference>
<comment type="similarity">
    <text evidence="1">Belongs to the ABC transporter superfamily.</text>
</comment>
<evidence type="ECO:0000259" key="8">
    <source>
        <dbReference type="PROSITE" id="PS50893"/>
    </source>
</evidence>
<keyword evidence="4" id="KW-0997">Cell inner membrane</keyword>
<reference evidence="9 10" key="1">
    <citation type="journal article" date="2015" name="Genome Announc.">
        <title>Complete Genome Sequence of Cupriavidus basilensis 4G11, Isolated from the Oak Ridge Field Research Center Site.</title>
        <authorList>
            <person name="Ray J."/>
            <person name="Waters R.J."/>
            <person name="Skerker J.M."/>
            <person name="Kuehl J.V."/>
            <person name="Price M.N."/>
            <person name="Huang J."/>
            <person name="Chakraborty R."/>
            <person name="Arkin A.P."/>
            <person name="Deutschbauer A."/>
        </authorList>
    </citation>
    <scope>NUCLEOTIDE SEQUENCE [LARGE SCALE GENOMIC DNA]</scope>
    <source>
        <strain evidence="9">4G11</strain>
    </source>
</reference>
<organism evidence="9 10">
    <name type="scientific">Cupriavidus basilensis</name>
    <dbReference type="NCBI Taxonomy" id="68895"/>
    <lineage>
        <taxon>Bacteria</taxon>
        <taxon>Pseudomonadati</taxon>
        <taxon>Pseudomonadota</taxon>
        <taxon>Betaproteobacteria</taxon>
        <taxon>Burkholderiales</taxon>
        <taxon>Burkholderiaceae</taxon>
        <taxon>Cupriavidus</taxon>
    </lineage>
</organism>
<dbReference type="EMBL" id="CP010536">
    <property type="protein sequence ID" value="AJG19480.1"/>
    <property type="molecule type" value="Genomic_DNA"/>
</dbReference>
<keyword evidence="5" id="KW-0547">Nucleotide-binding</keyword>
<dbReference type="RefSeq" id="WP_043346318.1">
    <property type="nucleotide sequence ID" value="NZ_CP010536.1"/>
</dbReference>
<dbReference type="AlphaFoldDB" id="A0A0C4Y923"/>
<dbReference type="KEGG" id="cbw:RR42_m2088"/>
<dbReference type="Proteomes" id="UP000031843">
    <property type="component" value="Chromosome main"/>
</dbReference>
<dbReference type="GO" id="GO:0005524">
    <property type="term" value="F:ATP binding"/>
    <property type="evidence" value="ECO:0007669"/>
    <property type="project" value="UniProtKB-KW"/>
</dbReference>
<name>A0A0C4Y923_9BURK</name>
<evidence type="ECO:0000313" key="10">
    <source>
        <dbReference type="Proteomes" id="UP000031843"/>
    </source>
</evidence>
<dbReference type="PANTHER" id="PTHR43820:SF4">
    <property type="entry name" value="HIGH-AFFINITY BRANCHED-CHAIN AMINO ACID TRANSPORT ATP-BINDING PROTEIN LIVF"/>
    <property type="match status" value="1"/>
</dbReference>
<dbReference type="SMART" id="SM00382">
    <property type="entry name" value="AAA"/>
    <property type="match status" value="1"/>
</dbReference>